<evidence type="ECO:0000256" key="4">
    <source>
        <dbReference type="ARBA" id="ARBA00022692"/>
    </source>
</evidence>
<feature type="transmembrane region" description="Helical" evidence="7">
    <location>
        <begin position="86"/>
        <end position="110"/>
    </location>
</feature>
<dbReference type="Proteomes" id="UP001321475">
    <property type="component" value="Chromosome"/>
</dbReference>
<dbReference type="EMBL" id="AP027729">
    <property type="protein sequence ID" value="BDZ42275.1"/>
    <property type="molecule type" value="Genomic_DNA"/>
</dbReference>
<keyword evidence="10" id="KW-1185">Reference proteome</keyword>
<dbReference type="PANTHER" id="PTHR43744">
    <property type="entry name" value="ABC TRANSPORTER PERMEASE PROTEIN MG189-RELATED-RELATED"/>
    <property type="match status" value="1"/>
</dbReference>
<protein>
    <submittedName>
        <fullName evidence="9">ABC transporter permease</fullName>
    </submittedName>
</protein>
<feature type="transmembrane region" description="Helical" evidence="7">
    <location>
        <begin position="27"/>
        <end position="48"/>
    </location>
</feature>
<dbReference type="CDD" id="cd06261">
    <property type="entry name" value="TM_PBP2"/>
    <property type="match status" value="1"/>
</dbReference>
<keyword evidence="4 7" id="KW-0812">Transmembrane</keyword>
<dbReference type="RefSeq" id="WP_286219266.1">
    <property type="nucleotide sequence ID" value="NZ_AP027729.1"/>
</dbReference>
<sequence length="291" mass="31764">MALLTETQAPTTGSIVDPRRTKKTGRWIHLLLAPVAVLFAIPFVQMFLTALTPASQINKFPPRFFPETLTLSGFSKLFAESDILNWLGNTIMVSAVAVAGHLVLCSLAGYGFARLKFPGKNIGFLAIVATIMIPTQLLMVPTYILFSRIGLIDTLGAAMVPWLASAFGIFLMRQFFLGLPSELEEAALIDGCTRLQVFFKIILPLAKPALATLAIFTLLSSWNDLVWPLIAINDTSAFTLQLGITNFAGARRTDWSLLMAANVVSTLPLIVFFLFAQKQFIATMSFSGLKG</sequence>
<dbReference type="Pfam" id="PF00528">
    <property type="entry name" value="BPD_transp_1"/>
    <property type="match status" value="1"/>
</dbReference>
<keyword evidence="5 7" id="KW-1133">Transmembrane helix</keyword>
<evidence type="ECO:0000256" key="6">
    <source>
        <dbReference type="ARBA" id="ARBA00023136"/>
    </source>
</evidence>
<feature type="transmembrane region" description="Helical" evidence="7">
    <location>
        <begin position="255"/>
        <end position="276"/>
    </location>
</feature>
<comment type="similarity">
    <text evidence="7">Belongs to the binding-protein-dependent transport system permease family.</text>
</comment>
<name>A0ABN6XC19_9CELL</name>
<reference evidence="10" key="1">
    <citation type="journal article" date="2019" name="Int. J. Syst. Evol. Microbiol.">
        <title>The Global Catalogue of Microorganisms (GCM) 10K type strain sequencing project: providing services to taxonomists for standard genome sequencing and annotation.</title>
        <authorList>
            <consortium name="The Broad Institute Genomics Platform"/>
            <consortium name="The Broad Institute Genome Sequencing Center for Infectious Disease"/>
            <person name="Wu L."/>
            <person name="Ma J."/>
        </authorList>
    </citation>
    <scope>NUCLEOTIDE SEQUENCE [LARGE SCALE GENOMIC DNA]</scope>
    <source>
        <strain evidence="10">NBRC 108565</strain>
    </source>
</reference>
<dbReference type="SUPFAM" id="SSF161098">
    <property type="entry name" value="MetI-like"/>
    <property type="match status" value="1"/>
</dbReference>
<feature type="transmembrane region" description="Helical" evidence="7">
    <location>
        <begin position="197"/>
        <end position="219"/>
    </location>
</feature>
<feature type="transmembrane region" description="Helical" evidence="7">
    <location>
        <begin position="158"/>
        <end position="176"/>
    </location>
</feature>
<gene>
    <name evidence="9" type="ORF">GCM10025865_15740</name>
</gene>
<keyword evidence="2 7" id="KW-0813">Transport</keyword>
<accession>A0ABN6XC19</accession>
<dbReference type="PANTHER" id="PTHR43744:SF12">
    <property type="entry name" value="ABC TRANSPORTER PERMEASE PROTEIN MG189-RELATED"/>
    <property type="match status" value="1"/>
</dbReference>
<dbReference type="InterPro" id="IPR000515">
    <property type="entry name" value="MetI-like"/>
</dbReference>
<proteinExistence type="inferred from homology"/>
<comment type="subcellular location">
    <subcellularLocation>
        <location evidence="1 7">Cell membrane</location>
        <topology evidence="1 7">Multi-pass membrane protein</topology>
    </subcellularLocation>
</comment>
<evidence type="ECO:0000259" key="8">
    <source>
        <dbReference type="PROSITE" id="PS50928"/>
    </source>
</evidence>
<feature type="transmembrane region" description="Helical" evidence="7">
    <location>
        <begin position="122"/>
        <end position="146"/>
    </location>
</feature>
<evidence type="ECO:0000256" key="1">
    <source>
        <dbReference type="ARBA" id="ARBA00004651"/>
    </source>
</evidence>
<feature type="domain" description="ABC transmembrane type-1" evidence="8">
    <location>
        <begin position="87"/>
        <end position="276"/>
    </location>
</feature>
<dbReference type="PROSITE" id="PS50928">
    <property type="entry name" value="ABC_TM1"/>
    <property type="match status" value="1"/>
</dbReference>
<dbReference type="Gene3D" id="1.10.3720.10">
    <property type="entry name" value="MetI-like"/>
    <property type="match status" value="1"/>
</dbReference>
<keyword evidence="3" id="KW-1003">Cell membrane</keyword>
<evidence type="ECO:0000256" key="2">
    <source>
        <dbReference type="ARBA" id="ARBA00022448"/>
    </source>
</evidence>
<evidence type="ECO:0000256" key="3">
    <source>
        <dbReference type="ARBA" id="ARBA00022475"/>
    </source>
</evidence>
<evidence type="ECO:0000256" key="7">
    <source>
        <dbReference type="RuleBase" id="RU363032"/>
    </source>
</evidence>
<keyword evidence="6 7" id="KW-0472">Membrane</keyword>
<organism evidence="9 10">
    <name type="scientific">Paraoerskovia sediminicola</name>
    <dbReference type="NCBI Taxonomy" id="1138587"/>
    <lineage>
        <taxon>Bacteria</taxon>
        <taxon>Bacillati</taxon>
        <taxon>Actinomycetota</taxon>
        <taxon>Actinomycetes</taxon>
        <taxon>Micrococcales</taxon>
        <taxon>Cellulomonadaceae</taxon>
        <taxon>Paraoerskovia</taxon>
    </lineage>
</organism>
<evidence type="ECO:0000313" key="9">
    <source>
        <dbReference type="EMBL" id="BDZ42275.1"/>
    </source>
</evidence>
<evidence type="ECO:0000256" key="5">
    <source>
        <dbReference type="ARBA" id="ARBA00022989"/>
    </source>
</evidence>
<dbReference type="InterPro" id="IPR035906">
    <property type="entry name" value="MetI-like_sf"/>
</dbReference>
<evidence type="ECO:0000313" key="10">
    <source>
        <dbReference type="Proteomes" id="UP001321475"/>
    </source>
</evidence>